<feature type="compositionally biased region" description="Acidic residues" evidence="8">
    <location>
        <begin position="504"/>
        <end position="514"/>
    </location>
</feature>
<sequence>MVASQTSKWIHPSVVVKEGTARLHSLSVARNMATMMETQLPTILCCMCAAPIKANPANMCASCLKGRVDITDGIPKEILIHQCRGCLKWQRPPFVAAELESRELLAICLKKVNNLNRVKLVDANWIWTEPHSKRLKLKLTVQKEVFSHMILQQSFVVTFVVRNLQCDDCQASFTNQSWKAVVQVRQRVDHKRTFFFLEQLILKHRAHEKTSNIESHPDGVDFFFTERNHALRFVDFLRESVPLKLKTAKKLISADNHSNTHNYKFTYAIEIAPVCKDDLVVLPLKLARSLGNISCLCLVQSVTSSIHVIDPFTTQTAEIDNEKYWKHPFRAIRSIKAVTDYTVLDSSPMAIPSGGGRPIRASRKTRLAEMDIVRNSDFGVNDTRFQTISHLGMILHVGDSALGYDLTSAVFNDADLEPLVQAGITLPDAVLVKKQFPRRIQKRVRNWKLKKMEGVEQSNMRAADLTKEEEDYEQFLGDLEEDREMRMQINVYKDDSRPAKDADAMDEDDDEGEDGAPSIPLHELLDDMTFQEEQDAGEQILTETEASAAAAWELEEL</sequence>
<keyword evidence="13" id="KW-1185">Reference proteome</keyword>
<dbReference type="Pfam" id="PF21193">
    <property type="entry name" value="NMD_SH3"/>
    <property type="match status" value="1"/>
</dbReference>
<feature type="compositionally biased region" description="Basic and acidic residues" evidence="8">
    <location>
        <begin position="492"/>
        <end position="503"/>
    </location>
</feature>
<dbReference type="InterPro" id="IPR048898">
    <property type="entry name" value="OB_NMD3"/>
</dbReference>
<dbReference type="OrthoDB" id="203821at2759"/>
<evidence type="ECO:0000259" key="10">
    <source>
        <dbReference type="Pfam" id="PF21192"/>
    </source>
</evidence>
<keyword evidence="6 7" id="KW-0539">Nucleus</keyword>
<evidence type="ECO:0000256" key="6">
    <source>
        <dbReference type="ARBA" id="ARBA00023242"/>
    </source>
</evidence>
<gene>
    <name evidence="12" type="ORF">Poli38472_002689</name>
</gene>
<dbReference type="Pfam" id="PF21192">
    <property type="entry name" value="OB_NMD3"/>
    <property type="match status" value="1"/>
</dbReference>
<dbReference type="GO" id="GO:0005737">
    <property type="term" value="C:cytoplasm"/>
    <property type="evidence" value="ECO:0007669"/>
    <property type="project" value="UniProtKB-SubCell"/>
</dbReference>
<evidence type="ECO:0000313" key="12">
    <source>
        <dbReference type="EMBL" id="TMW63748.1"/>
    </source>
</evidence>
<evidence type="ECO:0000259" key="9">
    <source>
        <dbReference type="Pfam" id="PF04981"/>
    </source>
</evidence>
<reference evidence="12" key="1">
    <citation type="submission" date="2019-03" db="EMBL/GenBank/DDBJ databases">
        <title>Long read genome sequence of the mycoparasitic Pythium oligandrum ATCC 38472 isolated from sugarbeet rhizosphere.</title>
        <authorList>
            <person name="Gaulin E."/>
        </authorList>
    </citation>
    <scope>NUCLEOTIDE SEQUENCE</scope>
    <source>
        <strain evidence="12">ATCC 38472_TT</strain>
    </source>
</reference>
<evidence type="ECO:0000256" key="4">
    <source>
        <dbReference type="ARBA" id="ARBA00022490"/>
    </source>
</evidence>
<evidence type="ECO:0000259" key="11">
    <source>
        <dbReference type="Pfam" id="PF21193"/>
    </source>
</evidence>
<dbReference type="PANTHER" id="PTHR12746">
    <property type="entry name" value="NONSENSE-MEDIATED MRNA DECAY PROTEIN 3"/>
    <property type="match status" value="1"/>
</dbReference>
<evidence type="ECO:0000256" key="2">
    <source>
        <dbReference type="ARBA" id="ARBA00017035"/>
    </source>
</evidence>
<feature type="domain" description="Nmd3 N-terminal" evidence="9">
    <location>
        <begin position="45"/>
        <end position="271"/>
    </location>
</feature>
<feature type="domain" description="60S ribosomal export protein NMD3 OB-fold" evidence="10">
    <location>
        <begin position="339"/>
        <end position="434"/>
    </location>
</feature>
<name>A0A8K1FMK5_PYTOL</name>
<dbReference type="EMBL" id="SPLM01000072">
    <property type="protein sequence ID" value="TMW63748.1"/>
    <property type="molecule type" value="Genomic_DNA"/>
</dbReference>
<dbReference type="InterPro" id="IPR039768">
    <property type="entry name" value="Nmd3"/>
</dbReference>
<evidence type="ECO:0000256" key="7">
    <source>
        <dbReference type="RuleBase" id="RU364108"/>
    </source>
</evidence>
<comment type="function">
    <text evidence="7">Acts as an adapter for the XPO1/CRM1-mediated export of the 60S ribosomal subunit.</text>
</comment>
<dbReference type="AlphaFoldDB" id="A0A8K1FMK5"/>
<dbReference type="InterPro" id="IPR048899">
    <property type="entry name" value="NMD_SH3"/>
</dbReference>
<comment type="subcellular location">
    <subcellularLocation>
        <location evidence="7">Cytoplasm</location>
    </subcellularLocation>
    <subcellularLocation>
        <location evidence="7">Nucleus</location>
    </subcellularLocation>
</comment>
<dbReference type="GO" id="GO:0043023">
    <property type="term" value="F:ribosomal large subunit binding"/>
    <property type="evidence" value="ECO:0007669"/>
    <property type="project" value="InterPro"/>
</dbReference>
<protein>
    <recommendedName>
        <fullName evidence="2 7">60S ribosomal export protein NMD3</fullName>
    </recommendedName>
</protein>
<dbReference type="InterPro" id="IPR007064">
    <property type="entry name" value="Nmd3_N"/>
</dbReference>
<dbReference type="Proteomes" id="UP000794436">
    <property type="component" value="Unassembled WGS sequence"/>
</dbReference>
<evidence type="ECO:0000313" key="13">
    <source>
        <dbReference type="Proteomes" id="UP000794436"/>
    </source>
</evidence>
<evidence type="ECO:0000256" key="8">
    <source>
        <dbReference type="SAM" id="MobiDB-lite"/>
    </source>
</evidence>
<dbReference type="GO" id="GO:0000055">
    <property type="term" value="P:ribosomal large subunit export from nucleus"/>
    <property type="evidence" value="ECO:0007669"/>
    <property type="project" value="TreeGrafter"/>
</dbReference>
<evidence type="ECO:0000256" key="1">
    <source>
        <dbReference type="ARBA" id="ARBA00009794"/>
    </source>
</evidence>
<dbReference type="GO" id="GO:0005634">
    <property type="term" value="C:nucleus"/>
    <property type="evidence" value="ECO:0007669"/>
    <property type="project" value="UniProtKB-SubCell"/>
</dbReference>
<accession>A0A8K1FMK5</accession>
<dbReference type="PANTHER" id="PTHR12746:SF2">
    <property type="entry name" value="60S RIBOSOMAL EXPORT PROTEIN NMD3"/>
    <property type="match status" value="1"/>
</dbReference>
<evidence type="ECO:0000256" key="5">
    <source>
        <dbReference type="ARBA" id="ARBA00022927"/>
    </source>
</evidence>
<evidence type="ECO:0000256" key="3">
    <source>
        <dbReference type="ARBA" id="ARBA00022448"/>
    </source>
</evidence>
<keyword evidence="3 7" id="KW-0813">Transport</keyword>
<dbReference type="GO" id="GO:0015031">
    <property type="term" value="P:protein transport"/>
    <property type="evidence" value="ECO:0007669"/>
    <property type="project" value="UniProtKB-KW"/>
</dbReference>
<comment type="similarity">
    <text evidence="1 7">Belongs to the NMD3 family.</text>
</comment>
<feature type="domain" description="60S ribosomal export protein NMD3 SH3" evidence="11">
    <location>
        <begin position="274"/>
        <end position="321"/>
    </location>
</feature>
<comment type="caution">
    <text evidence="12">The sequence shown here is derived from an EMBL/GenBank/DDBJ whole genome shotgun (WGS) entry which is preliminary data.</text>
</comment>
<keyword evidence="4 7" id="KW-0963">Cytoplasm</keyword>
<dbReference type="Pfam" id="PF04981">
    <property type="entry name" value="NMD3"/>
    <property type="match status" value="1"/>
</dbReference>
<proteinExistence type="inferred from homology"/>
<feature type="region of interest" description="Disordered" evidence="8">
    <location>
        <begin position="492"/>
        <end position="522"/>
    </location>
</feature>
<keyword evidence="5 7" id="KW-0653">Protein transport</keyword>
<organism evidence="12 13">
    <name type="scientific">Pythium oligandrum</name>
    <name type="common">Mycoparasitic fungus</name>
    <dbReference type="NCBI Taxonomy" id="41045"/>
    <lineage>
        <taxon>Eukaryota</taxon>
        <taxon>Sar</taxon>
        <taxon>Stramenopiles</taxon>
        <taxon>Oomycota</taxon>
        <taxon>Peronosporomycetes</taxon>
        <taxon>Pythiales</taxon>
        <taxon>Pythiaceae</taxon>
        <taxon>Pythium</taxon>
    </lineage>
</organism>